<dbReference type="PANTHER" id="PTHR21503:SF52">
    <property type="entry name" value="F-BOX DOMAIN-CONTAINING PROTEIN"/>
    <property type="match status" value="1"/>
</dbReference>
<evidence type="ECO:0000259" key="1">
    <source>
        <dbReference type="PROSITE" id="PS50181"/>
    </source>
</evidence>
<dbReference type="EMBL" id="WUAV01000003">
    <property type="protein sequence ID" value="KAF1763110.1"/>
    <property type="molecule type" value="Genomic_DNA"/>
</dbReference>
<dbReference type="Pfam" id="PF00646">
    <property type="entry name" value="F-box"/>
    <property type="match status" value="1"/>
</dbReference>
<gene>
    <name evidence="2" type="ORF">GCK72_011375</name>
</gene>
<dbReference type="AlphaFoldDB" id="A0A6A5H5K9"/>
<dbReference type="GeneID" id="9806263"/>
<dbReference type="InterPro" id="IPR001810">
    <property type="entry name" value="F-box_dom"/>
</dbReference>
<dbReference type="PROSITE" id="PS50181">
    <property type="entry name" value="FBOX"/>
    <property type="match status" value="1"/>
</dbReference>
<proteinExistence type="predicted"/>
<evidence type="ECO:0000313" key="3">
    <source>
        <dbReference type="Proteomes" id="UP000483820"/>
    </source>
</evidence>
<protein>
    <recommendedName>
        <fullName evidence="1">F-box domain-containing protein</fullName>
    </recommendedName>
</protein>
<name>A0A6A5H5K9_CAERE</name>
<dbReference type="Proteomes" id="UP000483820">
    <property type="component" value="Chromosome III"/>
</dbReference>
<organism evidence="2 3">
    <name type="scientific">Caenorhabditis remanei</name>
    <name type="common">Caenorhabditis vulgaris</name>
    <dbReference type="NCBI Taxonomy" id="31234"/>
    <lineage>
        <taxon>Eukaryota</taxon>
        <taxon>Metazoa</taxon>
        <taxon>Ecdysozoa</taxon>
        <taxon>Nematoda</taxon>
        <taxon>Chromadorea</taxon>
        <taxon>Rhabditida</taxon>
        <taxon>Rhabditina</taxon>
        <taxon>Rhabditomorpha</taxon>
        <taxon>Rhabditoidea</taxon>
        <taxon>Rhabditidae</taxon>
        <taxon>Peloderinae</taxon>
        <taxon>Caenorhabditis</taxon>
    </lineage>
</organism>
<accession>A0A6A5H5K9</accession>
<dbReference type="Pfam" id="PF07735">
    <property type="entry name" value="FBA_2"/>
    <property type="match status" value="1"/>
</dbReference>
<dbReference type="InterPro" id="IPR012885">
    <property type="entry name" value="F-box_Sdz-33"/>
</dbReference>
<sequence>MAQQQPFKLLRLHNLTLRNVLQFLNPIELFELSQCSQRALSIIPLSGSKHFKLHMNESFHCISVNDHVFRIYNNRSQLEYPLHGTRTFMESTVKICHESEHELVSFWDNGYVGWKTVFFHLSNVFKCTIEYARFSHTIPAEIFLSIIDFISSRQSKIKELTVWGDDLTDENVTEIFNKLRVTDRLDLCHQFSMPPSIPFNSKSIYMLNSFWITFEHLKSMKNCIVIHLDRSTLTDRDMTSLLNDWRSGQFPDLQYLSIKSNFLSRNFTAFGLPSLQDTVNPQFYARTILGSPRVTYGAIDFQRDDGVVAKVTQICKCGVVVERRSCEVSQLRNVAKLSTSKMLKMSTVHPSTKSQLPFE</sequence>
<comment type="caution">
    <text evidence="2">The sequence shown here is derived from an EMBL/GenBank/DDBJ whole genome shotgun (WGS) entry which is preliminary data.</text>
</comment>
<dbReference type="PANTHER" id="PTHR21503">
    <property type="entry name" value="F-BOX-CONTAINING HYPOTHETICAL PROTEIN C.ELEGANS"/>
    <property type="match status" value="1"/>
</dbReference>
<evidence type="ECO:0000313" key="2">
    <source>
        <dbReference type="EMBL" id="KAF1763110.1"/>
    </source>
</evidence>
<dbReference type="CTD" id="9806263"/>
<feature type="domain" description="F-box" evidence="1">
    <location>
        <begin position="6"/>
        <end position="54"/>
    </location>
</feature>
<dbReference type="RefSeq" id="XP_053587986.1">
    <property type="nucleotide sequence ID" value="XM_053728409.1"/>
</dbReference>
<reference evidence="2 3" key="1">
    <citation type="submission" date="2019-12" db="EMBL/GenBank/DDBJ databases">
        <title>Chromosome-level assembly of the Caenorhabditis remanei genome.</title>
        <authorList>
            <person name="Teterina A.A."/>
            <person name="Willis J.H."/>
            <person name="Phillips P.C."/>
        </authorList>
    </citation>
    <scope>NUCLEOTIDE SEQUENCE [LARGE SCALE GENOMIC DNA]</scope>
    <source>
        <strain evidence="2 3">PX506</strain>
        <tissue evidence="2">Whole organism</tissue>
    </source>
</reference>
<dbReference type="KEGG" id="crq:GCK72_011375"/>